<gene>
    <name evidence="2" type="ORF">EgrG_002053400</name>
</gene>
<dbReference type="Proteomes" id="UP000492820">
    <property type="component" value="Unassembled WGS sequence"/>
</dbReference>
<sequence length="84" mass="9722">MPILASGRKWWKRTERPATLQLSSPWPTMFERDDDRPFLPSFLLSLFLRSGPDHGSSGSRGYGYACRTTRHDRRRSDNDNKALP</sequence>
<proteinExistence type="predicted"/>
<accession>A0A068X2K4</accession>
<reference evidence="4" key="3">
    <citation type="submission" date="2020-10" db="UniProtKB">
        <authorList>
            <consortium name="WormBaseParasite"/>
        </authorList>
    </citation>
    <scope>IDENTIFICATION</scope>
</reference>
<evidence type="ECO:0000313" key="2">
    <source>
        <dbReference type="EMBL" id="CDS25017.1"/>
    </source>
</evidence>
<dbReference type="AlphaFoldDB" id="A0A068X2K4"/>
<evidence type="ECO:0000313" key="4">
    <source>
        <dbReference type="WBParaSite" id="EgrG_002053400"/>
    </source>
</evidence>
<feature type="compositionally biased region" description="Basic and acidic residues" evidence="1">
    <location>
        <begin position="74"/>
        <end position="84"/>
    </location>
</feature>
<feature type="region of interest" description="Disordered" evidence="1">
    <location>
        <begin position="50"/>
        <end position="84"/>
    </location>
</feature>
<reference evidence="2 3" key="1">
    <citation type="journal article" date="2013" name="Nature">
        <title>The genomes of four tapeworm species reveal adaptations to parasitism.</title>
        <authorList>
            <person name="Tsai I.J."/>
            <person name="Zarowiecki M."/>
            <person name="Holroyd N."/>
            <person name="Garciarrubio A."/>
            <person name="Sanchez-Flores A."/>
            <person name="Brooks K.L."/>
            <person name="Tracey A."/>
            <person name="Bobes R.J."/>
            <person name="Fragoso G."/>
            <person name="Sciutto E."/>
            <person name="Aslett M."/>
            <person name="Beasley H."/>
            <person name="Bennett H.M."/>
            <person name="Cai J."/>
            <person name="Camicia F."/>
            <person name="Clark R."/>
            <person name="Cucher M."/>
            <person name="De Silva N."/>
            <person name="Day T.A."/>
            <person name="Deplazes P."/>
            <person name="Estrada K."/>
            <person name="Fernandez C."/>
            <person name="Holland P.W."/>
            <person name="Hou J."/>
            <person name="Hu S."/>
            <person name="Huckvale T."/>
            <person name="Hung S.S."/>
            <person name="Kamenetzky L."/>
            <person name="Keane J.A."/>
            <person name="Kiss F."/>
            <person name="Koziol U."/>
            <person name="Lambert O."/>
            <person name="Liu K."/>
            <person name="Luo X."/>
            <person name="Luo Y."/>
            <person name="Macchiaroli N."/>
            <person name="Nichol S."/>
            <person name="Paps J."/>
            <person name="Parkinson J."/>
            <person name="Pouchkina-Stantcheva N."/>
            <person name="Riddiford N."/>
            <person name="Rosenzvit M."/>
            <person name="Salinas G."/>
            <person name="Wasmuth J.D."/>
            <person name="Zamanian M."/>
            <person name="Zheng Y."/>
            <person name="Cai X."/>
            <person name="Soberon X."/>
            <person name="Olson P.D."/>
            <person name="Laclette J.P."/>
            <person name="Brehm K."/>
            <person name="Berriman M."/>
            <person name="Garciarrubio A."/>
            <person name="Bobes R.J."/>
            <person name="Fragoso G."/>
            <person name="Sanchez-Flores A."/>
            <person name="Estrada K."/>
            <person name="Cevallos M.A."/>
            <person name="Morett E."/>
            <person name="Gonzalez V."/>
            <person name="Portillo T."/>
            <person name="Ochoa-Leyva A."/>
            <person name="Jose M.V."/>
            <person name="Sciutto E."/>
            <person name="Landa A."/>
            <person name="Jimenez L."/>
            <person name="Valdes V."/>
            <person name="Carrero J.C."/>
            <person name="Larralde C."/>
            <person name="Morales-Montor J."/>
            <person name="Limon-Lason J."/>
            <person name="Soberon X."/>
            <person name="Laclette J.P."/>
        </authorList>
    </citation>
    <scope>NUCLEOTIDE SEQUENCE [LARGE SCALE GENOMIC DNA]</scope>
</reference>
<organism evidence="2">
    <name type="scientific">Echinococcus granulosus</name>
    <name type="common">Hydatid tapeworm</name>
    <dbReference type="NCBI Taxonomy" id="6210"/>
    <lineage>
        <taxon>Eukaryota</taxon>
        <taxon>Metazoa</taxon>
        <taxon>Spiralia</taxon>
        <taxon>Lophotrochozoa</taxon>
        <taxon>Platyhelminthes</taxon>
        <taxon>Cestoda</taxon>
        <taxon>Eucestoda</taxon>
        <taxon>Cyclophyllidea</taxon>
        <taxon>Taeniidae</taxon>
        <taxon>Echinococcus</taxon>
        <taxon>Echinococcus granulosus group</taxon>
    </lineage>
</organism>
<dbReference type="WBParaSite" id="EgrG_002053400">
    <property type="protein sequence ID" value="EgrG_002053400"/>
    <property type="gene ID" value="EgrG_002053400"/>
</dbReference>
<evidence type="ECO:0000256" key="1">
    <source>
        <dbReference type="SAM" id="MobiDB-lite"/>
    </source>
</evidence>
<name>A0A068X2K4_ECHGR</name>
<protein>
    <submittedName>
        <fullName evidence="2 4">Uncharacterized protein</fullName>
    </submittedName>
</protein>
<dbReference type="EMBL" id="LK028680">
    <property type="protein sequence ID" value="CDS25017.1"/>
    <property type="molecule type" value="Genomic_DNA"/>
</dbReference>
<reference evidence="2" key="2">
    <citation type="submission" date="2014-06" db="EMBL/GenBank/DDBJ databases">
        <authorList>
            <person name="Aslett M."/>
        </authorList>
    </citation>
    <scope>NUCLEOTIDE SEQUENCE</scope>
</reference>
<evidence type="ECO:0000313" key="3">
    <source>
        <dbReference type="Proteomes" id="UP000492820"/>
    </source>
</evidence>